<proteinExistence type="inferred from homology"/>
<dbReference type="NCBIfam" id="NF037959">
    <property type="entry name" value="MFS_SpdSyn"/>
    <property type="match status" value="1"/>
</dbReference>
<evidence type="ECO:0000256" key="4">
    <source>
        <dbReference type="PROSITE-ProRule" id="PRU00354"/>
    </source>
</evidence>
<comment type="similarity">
    <text evidence="1">Belongs to the spermidine/spermine synthase family.</text>
</comment>
<dbReference type="EMBL" id="CAJNRE010001127">
    <property type="protein sequence ID" value="CAF1935619.1"/>
    <property type="molecule type" value="Genomic_DNA"/>
</dbReference>
<evidence type="ECO:0000313" key="7">
    <source>
        <dbReference type="EMBL" id="CAF1935619.1"/>
    </source>
</evidence>
<dbReference type="Proteomes" id="UP000663834">
    <property type="component" value="Unassembled WGS sequence"/>
</dbReference>
<dbReference type="OrthoDB" id="411785at2759"/>
<organism evidence="7 8">
    <name type="scientific">Rotaria magnacalcarata</name>
    <dbReference type="NCBI Taxonomy" id="392030"/>
    <lineage>
        <taxon>Eukaryota</taxon>
        <taxon>Metazoa</taxon>
        <taxon>Spiralia</taxon>
        <taxon>Gnathifera</taxon>
        <taxon>Rotifera</taxon>
        <taxon>Eurotatoria</taxon>
        <taxon>Bdelloidea</taxon>
        <taxon>Philodinida</taxon>
        <taxon>Philodinidae</taxon>
        <taxon>Rotaria</taxon>
    </lineage>
</organism>
<name>A0A816LEG0_9BILA</name>
<evidence type="ECO:0000313" key="6">
    <source>
        <dbReference type="EMBL" id="CAF1656561.1"/>
    </source>
</evidence>
<sequence length="323" mass="36027">MSMVLPGVTLIGYNRLAPCSLALPHDRFAAHTDWSDCPTKRVIAHHGSEPPQLILAERQSSLGTYNVSVGRFTDDILVLFFGQNGWLGWQSGINLRRPYKPCDIYIKLFFTSFICKPKAKQVLIIGLGGGVLPMLIRHYFPTVIIHVVEIDATVIELASEFFYLTEQIENGYMHVIADDGFLYASETAHRYDIIFIDAFVEDAMPSHMNTSQFFSNLHGILNADGCLVTNANLPTNDVYDRLIKTCSSTFESNVLFAHTNIIENARVIISGTRTCLTSISSSTKATQEAQWLESGALLEFSLSRLVTFAYRGLLTDNDTRIST</sequence>
<keyword evidence="2 4" id="KW-0808">Transferase</keyword>
<evidence type="ECO:0000256" key="3">
    <source>
        <dbReference type="ARBA" id="ARBA00023115"/>
    </source>
</evidence>
<gene>
    <name evidence="6" type="ORF">KQP761_LOCUS31101</name>
    <name evidence="7" type="ORF">MBJ925_LOCUS4998</name>
</gene>
<dbReference type="PANTHER" id="PTHR43317">
    <property type="entry name" value="THERMOSPERMINE SYNTHASE ACAULIS5"/>
    <property type="match status" value="1"/>
</dbReference>
<protein>
    <recommendedName>
        <fullName evidence="5">PABS domain-containing protein</fullName>
    </recommendedName>
</protein>
<comment type="caution">
    <text evidence="7">The sequence shown here is derived from an EMBL/GenBank/DDBJ whole genome shotgun (WGS) entry which is preliminary data.</text>
</comment>
<dbReference type="AlphaFoldDB" id="A0A816LEG0"/>
<dbReference type="InterPro" id="IPR029063">
    <property type="entry name" value="SAM-dependent_MTases_sf"/>
</dbReference>
<dbReference type="GO" id="GO:0006596">
    <property type="term" value="P:polyamine biosynthetic process"/>
    <property type="evidence" value="ECO:0007669"/>
    <property type="project" value="UniProtKB-UniRule"/>
</dbReference>
<accession>A0A816LEG0</accession>
<dbReference type="EMBL" id="CAJNOW010017316">
    <property type="protein sequence ID" value="CAF1656561.1"/>
    <property type="molecule type" value="Genomic_DNA"/>
</dbReference>
<feature type="active site" description="Proton acceptor" evidence="4">
    <location>
        <position position="197"/>
    </location>
</feature>
<evidence type="ECO:0000256" key="2">
    <source>
        <dbReference type="ARBA" id="ARBA00022679"/>
    </source>
</evidence>
<dbReference type="PROSITE" id="PS51006">
    <property type="entry name" value="PABS_2"/>
    <property type="match status" value="1"/>
</dbReference>
<evidence type="ECO:0000259" key="5">
    <source>
        <dbReference type="PROSITE" id="PS51006"/>
    </source>
</evidence>
<dbReference type="Gene3D" id="3.40.50.150">
    <property type="entry name" value="Vaccinia Virus protein VP39"/>
    <property type="match status" value="1"/>
</dbReference>
<evidence type="ECO:0000313" key="8">
    <source>
        <dbReference type="Proteomes" id="UP000663824"/>
    </source>
</evidence>
<dbReference type="Pfam" id="PF01564">
    <property type="entry name" value="Spermine_synth"/>
    <property type="match status" value="1"/>
</dbReference>
<dbReference type="InterPro" id="IPR030374">
    <property type="entry name" value="PABS"/>
</dbReference>
<dbReference type="SUPFAM" id="SSF53335">
    <property type="entry name" value="S-adenosyl-L-methionine-dependent methyltransferases"/>
    <property type="match status" value="1"/>
</dbReference>
<dbReference type="GO" id="GO:0016740">
    <property type="term" value="F:transferase activity"/>
    <property type="evidence" value="ECO:0007669"/>
    <property type="project" value="UniProtKB-UniRule"/>
</dbReference>
<evidence type="ECO:0000256" key="1">
    <source>
        <dbReference type="ARBA" id="ARBA00007867"/>
    </source>
</evidence>
<feature type="domain" description="PABS" evidence="5">
    <location>
        <begin position="117"/>
        <end position="287"/>
    </location>
</feature>
<dbReference type="PANTHER" id="PTHR43317:SF1">
    <property type="entry name" value="THERMOSPERMINE SYNTHASE ACAULIS5"/>
    <property type="match status" value="1"/>
</dbReference>
<reference evidence="7" key="1">
    <citation type="submission" date="2021-02" db="EMBL/GenBank/DDBJ databases">
        <authorList>
            <person name="Nowell W R."/>
        </authorList>
    </citation>
    <scope>NUCLEOTIDE SEQUENCE</scope>
</reference>
<dbReference type="Proteomes" id="UP000663824">
    <property type="component" value="Unassembled WGS sequence"/>
</dbReference>
<keyword evidence="3 4" id="KW-0620">Polyamine biosynthesis</keyword>